<sequence>MYIKSNPQMNCRYVSKAYTEQQRKGCWGQQAATMSIPDADKQKNNTECRKNYISLNATFRHNNEHIYATPRC</sequence>
<dbReference type="Gramene" id="TKW24337">
    <property type="protein sequence ID" value="TKW24337"/>
    <property type="gene ID" value="SEVIR_3G045800v2"/>
</dbReference>
<accession>A0A4U6VJA5</accession>
<dbReference type="AlphaFoldDB" id="A0A4U6VJA5"/>
<evidence type="ECO:0000313" key="2">
    <source>
        <dbReference type="Proteomes" id="UP000298652"/>
    </source>
</evidence>
<evidence type="ECO:0000313" key="1">
    <source>
        <dbReference type="EMBL" id="TKW24337.1"/>
    </source>
</evidence>
<organism evidence="1 2">
    <name type="scientific">Setaria viridis</name>
    <name type="common">Green bristlegrass</name>
    <name type="synonym">Setaria italica subsp. viridis</name>
    <dbReference type="NCBI Taxonomy" id="4556"/>
    <lineage>
        <taxon>Eukaryota</taxon>
        <taxon>Viridiplantae</taxon>
        <taxon>Streptophyta</taxon>
        <taxon>Embryophyta</taxon>
        <taxon>Tracheophyta</taxon>
        <taxon>Spermatophyta</taxon>
        <taxon>Magnoliopsida</taxon>
        <taxon>Liliopsida</taxon>
        <taxon>Poales</taxon>
        <taxon>Poaceae</taxon>
        <taxon>PACMAD clade</taxon>
        <taxon>Panicoideae</taxon>
        <taxon>Panicodae</taxon>
        <taxon>Paniceae</taxon>
        <taxon>Cenchrinae</taxon>
        <taxon>Setaria</taxon>
    </lineage>
</organism>
<dbReference type="Proteomes" id="UP000298652">
    <property type="component" value="Chromosome 3"/>
</dbReference>
<proteinExistence type="predicted"/>
<gene>
    <name evidence="1" type="ORF">SEVIR_3G045800v2</name>
</gene>
<keyword evidence="2" id="KW-1185">Reference proteome</keyword>
<name>A0A4U6VJA5_SETVI</name>
<protein>
    <submittedName>
        <fullName evidence="1">Uncharacterized protein</fullName>
    </submittedName>
</protein>
<reference evidence="1" key="1">
    <citation type="submission" date="2019-03" db="EMBL/GenBank/DDBJ databases">
        <title>WGS assembly of Setaria viridis.</title>
        <authorList>
            <person name="Huang P."/>
            <person name="Jenkins J."/>
            <person name="Grimwood J."/>
            <person name="Barry K."/>
            <person name="Healey A."/>
            <person name="Mamidi S."/>
            <person name="Sreedasyam A."/>
            <person name="Shu S."/>
            <person name="Feldman M."/>
            <person name="Wu J."/>
            <person name="Yu Y."/>
            <person name="Chen C."/>
            <person name="Johnson J."/>
            <person name="Rokhsar D."/>
            <person name="Baxter I."/>
            <person name="Schmutz J."/>
            <person name="Brutnell T."/>
            <person name="Kellogg E."/>
        </authorList>
    </citation>
    <scope>NUCLEOTIDE SEQUENCE [LARGE SCALE GENOMIC DNA]</scope>
</reference>
<dbReference type="EMBL" id="CM016554">
    <property type="protein sequence ID" value="TKW24337.1"/>
    <property type="molecule type" value="Genomic_DNA"/>
</dbReference>